<dbReference type="EMBL" id="CP015402">
    <property type="protein sequence ID" value="ANU64600.1"/>
    <property type="molecule type" value="Genomic_DNA"/>
</dbReference>
<organism evidence="1 2">
    <name type="scientific">Muribaculum intestinale</name>
    <dbReference type="NCBI Taxonomy" id="1796646"/>
    <lineage>
        <taxon>Bacteria</taxon>
        <taxon>Pseudomonadati</taxon>
        <taxon>Bacteroidota</taxon>
        <taxon>Bacteroidia</taxon>
        <taxon>Bacteroidales</taxon>
        <taxon>Muribaculaceae</taxon>
        <taxon>Muribaculum</taxon>
    </lineage>
</organism>
<reference evidence="2" key="1">
    <citation type="submission" date="2016-04" db="EMBL/GenBank/DDBJ databases">
        <title>Complete Genome Sequences of Twelve Strains of a Stable Defined Moderately Diverse Mouse Microbiota 2 (sDMDMm2).</title>
        <authorList>
            <person name="Uchimura Y."/>
            <person name="Wyss M."/>
            <person name="Brugiroux S."/>
            <person name="Limenitakis J.P."/>
            <person name="Stecher B."/>
            <person name="McCoy K.D."/>
            <person name="Macpherson A.J."/>
        </authorList>
    </citation>
    <scope>NUCLEOTIDE SEQUENCE [LARGE SCALE GENOMIC DNA]</scope>
    <source>
        <strain evidence="2">YL27</strain>
    </source>
</reference>
<name>A0A1B1SD67_9BACT</name>
<keyword evidence="2" id="KW-1185">Reference proteome</keyword>
<protein>
    <recommendedName>
        <fullName evidence="3">Carboxypeptidase regulatory-like domain-containing protein</fullName>
    </recommendedName>
</protein>
<dbReference type="KEGG" id="pary:A4V02_13310"/>
<gene>
    <name evidence="1" type="ORF">A4V02_13310</name>
</gene>
<accession>A0A1B1SD67</accession>
<evidence type="ECO:0008006" key="3">
    <source>
        <dbReference type="Google" id="ProtNLM"/>
    </source>
</evidence>
<dbReference type="RefSeq" id="WP_068961877.1">
    <property type="nucleotide sequence ID" value="NZ_JBCLUH010000010.1"/>
</dbReference>
<dbReference type="STRING" id="1796646.A4V02_13310"/>
<dbReference type="AlphaFoldDB" id="A0A1B1SD67"/>
<accession>A0A1Z2XFU5</accession>
<evidence type="ECO:0000313" key="2">
    <source>
        <dbReference type="Proteomes" id="UP000186351"/>
    </source>
</evidence>
<evidence type="ECO:0000313" key="1">
    <source>
        <dbReference type="EMBL" id="ANU64600.1"/>
    </source>
</evidence>
<sequence>MEITYKSKFHGNAYIYTHQSVESPRMNPYIKSILATAIAASAALTPANAGQLKITVDSARHVVIIPAVEGGADVAVSIVDGRISSPDTTVTIASQLLMQNDLRGHVEDAAWYLRTPRREADPAADALMLTQGWTRYDMPAAIRGEINDSLPYPLEIGAQLDGVIRSKWRGKPLAGVTANVLAPRMADGASAVTDSLGRFHITGIEWADGTYFVIGAVNKKGYFEENIYPDFDSYPEVTALPQKQLRTSAESDEKQSSEEYIARIKSSIQGMHVALQEVVVHGKSRHKGENIIERLSYMTVRPGEDDNILCYADAVANVPGINIVGNILMHHQVPVSIWVDGRYIGYYIDPKQIVQNIFGNGNSDWINRENNKILQSKNDNGGNSVTSSSKPLIYKGLGEYSAKIAENALNSNNTRTASSDNSENSNHSDRISLSELESMYPFLNNESVSYVPPHLSVLFSPGGGNIMDKTGGILSINTKCPGKLHRKLPREFNLITPLGYQKRKKFYTPAYTLEGIPKDDTGATLQWLPIVDLTQLVELPIPANISPSEITVSVEGLTPQGSIISN</sequence>
<proteinExistence type="predicted"/>
<dbReference type="Proteomes" id="UP000186351">
    <property type="component" value="Chromosome"/>
</dbReference>